<gene>
    <name evidence="2" type="ORF">PBV87_17915</name>
</gene>
<keyword evidence="3" id="KW-1185">Reference proteome</keyword>
<evidence type="ECO:0000259" key="1">
    <source>
        <dbReference type="SMART" id="SM00060"/>
    </source>
</evidence>
<organism evidence="2 3">
    <name type="scientific">Holtiella tumoricola</name>
    <dbReference type="NCBI Taxonomy" id="3018743"/>
    <lineage>
        <taxon>Bacteria</taxon>
        <taxon>Bacillati</taxon>
        <taxon>Bacillota</taxon>
        <taxon>Clostridia</taxon>
        <taxon>Lachnospirales</taxon>
        <taxon>Cellulosilyticaceae</taxon>
        <taxon>Holtiella</taxon>
    </lineage>
</organism>
<dbReference type="InterPro" id="IPR003961">
    <property type="entry name" value="FN3_dom"/>
</dbReference>
<dbReference type="RefSeq" id="WP_271013210.1">
    <property type="nucleotide sequence ID" value="NZ_JAQIFT010000062.1"/>
</dbReference>
<accession>A0AA42DQG9</accession>
<sequence>MRRITAMLLSIILFVGVLQGIPTFAATNSMKADDKLGFQEMSIEIKDNKGTVIQKAQGIQYSQWQLQLVEELLLDEVTMKWKLGDATAPRNGTYVLDYYIESGTKEASKIYQVKITYELAGTTDINVNIEVLDDKGNPVQTKFTTYKPSYGDTDIEKVEDTLKSTHKINMDPSALTKNKELVVAVGNLTKVKMFFKDYEMHVSVTGIKKDYITPFTLTYDSGVVGADKEESSFNAFKGIQEFKILPTHLTTEADVETDKSLKLPSQTVVDLDKVVAEGELGVEAGSRPGIVVTLTKPMTLVNKAGSLKFESIDNVTDSTNAQQAEIYLEELLGKDISTGDAKQIKVKFKLKHGEAMVDTIDGKEKGKVISNGNRFELYFAKDLKIKGLASEEDLKYLFEWPHLQEGMLINGEIAFGGHLFGDPTKNLTFKPDKVGYTYVRYTIYRLTTDDISFKVEPYNIRGPVSYTLLKEGLLGVGWDAVDVRHYQDKPLTEQITLTTKKGAYEKYKIVMTTGSDKGEFESQIVKYNGRNDIVPPPYSEILNIDNVYVIPDDFTKDNPTSTDVAAVGIDLEWSAPEKEKLNSYLKDGDIYYEIYLSDSPNKIGKPIKVFKAFLEGSDIKLTTHAGEVKGETIYDSSRGSFIAPGIVLKDETAPLNEWEVLDIPEYEGNPKYPTKGKIVVKNEAKYEVPNTYYLTVRPVYEKRYSGEGAEPKLAISKYSNPKSLSLDIVKRVVPTPEIIQSKPQTANEGKSVQTLYFNPVDLTTYVKYMLNPLGLKLHKLAASDEQYTYYRNYEIYIYQTTPDSGSSENVPFNKTQEIKSEKNEEGMTYTTLSEADRVFMREQNGALLLNYESTQNALTGEQNLHELKIKGLESNTPYYIQIRTRIDLYKGEEPLGKSVYSVFSKIHSFTTQTKPVPPTTDEQVPPAPEKFFIESQPNNTTVKIGWEESEFALSHKDKTYYQLVRSDGTAMIKEHTNRLLDIEDVLGKNSKYKGFHTKDTYIQTYNKGAWIEHTPRQGSQFLRLEENTLLPNTTYYYYIRTVYENLGEKVYSDWIMLPVTTSPVNPPINLKVEPQSAFKYDGQHETVISFLAPIPQGSKVPEDFSFDIAVKGEKDEDYRLDYEVSFVQEETSSKEYRRFVYKIKGLTHGTRYDIKVRIVDKTGEALSTSLYSEKVTARTDFSEDDQDEENAFNKYLEQYDREAEKLKRNPYWEVESSKYEEIYKYRGSYIQSELAAFKTYELVSNDTGSSVYYYVPSTFFNEAVKNNTLVTIQLDKYTATLRPNMLKDNEDIKEAQERVKKGKYQDYYVGIEFRLIGLTGRIQGDYVISPEISMNLEIVYLNKEELIIEDTIMNELLELIDDGREDVVKDLEKYVVGGKIDDAKLNSIIDKAINWVKNKHLTEVQKILKKVIEKDADIYEIQTPIYLEATLDAYEANAYYHDGSRWESVYAYNVASKLALEMDRLGSYAFTGKSSSTVLVPDIPGGSSLISKYTLSDFFDIEKGLNQTVTREKVYGAVARVLGARRGTDYTLYLKDRGVKLIVPNNMYQPIRQDEAIYIIMQAYEKMYYKDINTITVSNKLKVSNIGAFQTQYRPYVYAAVELGVVVLESNKVLPSKVMTAKEIIYMLTKIVPK</sequence>
<evidence type="ECO:0000313" key="2">
    <source>
        <dbReference type="EMBL" id="MDA3733357.1"/>
    </source>
</evidence>
<feature type="domain" description="Fibronectin type-III" evidence="1">
    <location>
        <begin position="552"/>
        <end position="705"/>
    </location>
</feature>
<dbReference type="EMBL" id="JAQIFT010000062">
    <property type="protein sequence ID" value="MDA3733357.1"/>
    <property type="molecule type" value="Genomic_DNA"/>
</dbReference>
<comment type="caution">
    <text evidence="2">The sequence shown here is derived from an EMBL/GenBank/DDBJ whole genome shotgun (WGS) entry which is preliminary data.</text>
</comment>
<feature type="domain" description="Fibronectin type-III" evidence="1">
    <location>
        <begin position="925"/>
        <end position="1049"/>
    </location>
</feature>
<dbReference type="InterPro" id="IPR036116">
    <property type="entry name" value="FN3_sf"/>
</dbReference>
<evidence type="ECO:0000313" key="3">
    <source>
        <dbReference type="Proteomes" id="UP001169242"/>
    </source>
</evidence>
<dbReference type="SMART" id="SM00060">
    <property type="entry name" value="FN3"/>
    <property type="match status" value="4"/>
</dbReference>
<feature type="domain" description="Fibronectin type-III" evidence="1">
    <location>
        <begin position="1063"/>
        <end position="1165"/>
    </location>
</feature>
<reference evidence="2" key="1">
    <citation type="journal article" date="2023" name="Int. J. Syst. Evol. Microbiol.">
        <title>&lt;i&gt;Holtiella tumoricola&lt;/i&gt; gen. nov. sp. nov., isolated from a human clinical sample.</title>
        <authorList>
            <person name="Allen-Vercoe E."/>
            <person name="Daigneault M.C."/>
            <person name="Vancuren S.J."/>
            <person name="Cochrane K."/>
            <person name="O'Neal L.L."/>
            <person name="Sankaranarayanan K."/>
            <person name="Lawson P.A."/>
        </authorList>
    </citation>
    <scope>NUCLEOTIDE SEQUENCE</scope>
    <source>
        <strain evidence="2">CC70A</strain>
    </source>
</reference>
<dbReference type="Proteomes" id="UP001169242">
    <property type="component" value="Unassembled WGS sequence"/>
</dbReference>
<proteinExistence type="predicted"/>
<name>A0AA42DQG9_9FIRM</name>
<protein>
    <recommendedName>
        <fullName evidence="1">Fibronectin type-III domain-containing protein</fullName>
    </recommendedName>
</protein>
<dbReference type="SUPFAM" id="SSF49265">
    <property type="entry name" value="Fibronectin type III"/>
    <property type="match status" value="1"/>
</dbReference>
<feature type="domain" description="Fibronectin type-III" evidence="1">
    <location>
        <begin position="734"/>
        <end position="891"/>
    </location>
</feature>